<dbReference type="EMBL" id="RLII01000014">
    <property type="protein sequence ID" value="RXE58716.1"/>
    <property type="molecule type" value="Genomic_DNA"/>
</dbReference>
<organism evidence="1 2">
    <name type="scientific">Acetivibrio mesophilus</name>
    <dbReference type="NCBI Taxonomy" id="2487273"/>
    <lineage>
        <taxon>Bacteria</taxon>
        <taxon>Bacillati</taxon>
        <taxon>Bacillota</taxon>
        <taxon>Clostridia</taxon>
        <taxon>Eubacteriales</taxon>
        <taxon>Oscillospiraceae</taxon>
        <taxon>Acetivibrio</taxon>
    </lineage>
</organism>
<dbReference type="RefSeq" id="WP_128706131.1">
    <property type="nucleotide sequence ID" value="NZ_RLII01000014.1"/>
</dbReference>
<proteinExistence type="predicted"/>
<gene>
    <name evidence="1" type="ORF">EFD62_11130</name>
</gene>
<keyword evidence="2" id="KW-1185">Reference proteome</keyword>
<evidence type="ECO:0000313" key="1">
    <source>
        <dbReference type="EMBL" id="RXE58716.1"/>
    </source>
</evidence>
<evidence type="ECO:0000313" key="2">
    <source>
        <dbReference type="Proteomes" id="UP000289166"/>
    </source>
</evidence>
<comment type="caution">
    <text evidence="1">The sequence shown here is derived from an EMBL/GenBank/DDBJ whole genome shotgun (WGS) entry which is preliminary data.</text>
</comment>
<name>A0A4Q0I3B3_9FIRM</name>
<protein>
    <submittedName>
        <fullName evidence="1">Uncharacterized protein</fullName>
    </submittedName>
</protein>
<sequence>MKVVAELSRKALYKNAHVDISLIEWQERNNGYLERHRNATERVAEPEELKREKQSKRKTLESFIRNLESCDILKEFDERIWIAAIDKVTVQQDGALVFIFKDGIEIGK</sequence>
<accession>A0A4Q0I3B3</accession>
<dbReference type="OrthoDB" id="9769353at2"/>
<dbReference type="Proteomes" id="UP000289166">
    <property type="component" value="Unassembled WGS sequence"/>
</dbReference>
<reference evidence="2" key="1">
    <citation type="submission" date="2018-11" db="EMBL/GenBank/DDBJ databases">
        <title>Genome sequencing of a novel mesophilic and cellulolytic organism within the genus Hungateiclostridium.</title>
        <authorList>
            <person name="Rettenmaier R."/>
            <person name="Liebl W."/>
            <person name="Zverlov V."/>
        </authorList>
    </citation>
    <scope>NUCLEOTIDE SEQUENCE [LARGE SCALE GENOMIC DNA]</scope>
    <source>
        <strain evidence="2">N2K1</strain>
    </source>
</reference>
<dbReference type="AlphaFoldDB" id="A0A4Q0I3B3"/>